<dbReference type="InterPro" id="IPR049039">
    <property type="entry name" value="RMD1-3_a_helical_rpt"/>
</dbReference>
<sequence length="163" mass="18417">MLLDDTHPGCAKYYAIFLHARADYMGQFQWIKDAFRIKTAWQKALELNPGEGTISRSLGIWHYTVANWSWMQRKVACAMYVNPPTSSIPEALRYFLDAEGKIGRAAALNSFDIARCYAKMNKGAQAKKYLDECLASIDEGCEIEQAKQAAVALYQELETAKCF</sequence>
<dbReference type="SUPFAM" id="SSF48452">
    <property type="entry name" value="TPR-like"/>
    <property type="match status" value="1"/>
</dbReference>
<dbReference type="GO" id="GO:0005876">
    <property type="term" value="C:spindle microtubule"/>
    <property type="evidence" value="ECO:0007669"/>
    <property type="project" value="TreeGrafter"/>
</dbReference>
<evidence type="ECO:0000313" key="10">
    <source>
        <dbReference type="Proteomes" id="UP000308267"/>
    </source>
</evidence>
<evidence type="ECO:0000256" key="1">
    <source>
        <dbReference type="ARBA" id="ARBA00004245"/>
    </source>
</evidence>
<evidence type="ECO:0000256" key="5">
    <source>
        <dbReference type="ARBA" id="ARBA00022803"/>
    </source>
</evidence>
<comment type="caution">
    <text evidence="9">The sequence shown here is derived from an EMBL/GenBank/DDBJ whole genome shotgun (WGS) entry which is preliminary data.</text>
</comment>
<dbReference type="InterPro" id="IPR011990">
    <property type="entry name" value="TPR-like_helical_dom_sf"/>
</dbReference>
<comment type="subcellular location">
    <subcellularLocation>
        <location evidence="1">Cytoplasm</location>
        <location evidence="1">Cytoskeleton</location>
    </subcellularLocation>
</comment>
<dbReference type="STRING" id="147828.A0A4V3SF84"/>
<dbReference type="GO" id="GO:0005737">
    <property type="term" value="C:cytoplasm"/>
    <property type="evidence" value="ECO:0007669"/>
    <property type="project" value="TreeGrafter"/>
</dbReference>
<dbReference type="AlphaFoldDB" id="A0A4V3SF84"/>
<evidence type="ECO:0000256" key="4">
    <source>
        <dbReference type="ARBA" id="ARBA00022737"/>
    </source>
</evidence>
<keyword evidence="5" id="KW-0802">TPR repeat</keyword>
<gene>
    <name evidence="9" type="ORF">CRM22_004789</name>
</gene>
<keyword evidence="3" id="KW-0963">Cytoplasm</keyword>
<evidence type="ECO:0000256" key="7">
    <source>
        <dbReference type="ARBA" id="ARBA00039966"/>
    </source>
</evidence>
<dbReference type="PANTHER" id="PTHR16056:SF16">
    <property type="entry name" value="REGULATOR OF MICROTUBULE DYNAMICS PROTEIN 1"/>
    <property type="match status" value="1"/>
</dbReference>
<name>A0A4V3SF84_OPIFE</name>
<organism evidence="9 10">
    <name type="scientific">Opisthorchis felineus</name>
    <dbReference type="NCBI Taxonomy" id="147828"/>
    <lineage>
        <taxon>Eukaryota</taxon>
        <taxon>Metazoa</taxon>
        <taxon>Spiralia</taxon>
        <taxon>Lophotrochozoa</taxon>
        <taxon>Platyhelminthes</taxon>
        <taxon>Trematoda</taxon>
        <taxon>Digenea</taxon>
        <taxon>Opisthorchiida</taxon>
        <taxon>Opisthorchiata</taxon>
        <taxon>Opisthorchiidae</taxon>
        <taxon>Opisthorchis</taxon>
    </lineage>
</organism>
<protein>
    <recommendedName>
        <fullName evidence="7">Regulator of microtubule dynamics protein 1</fullName>
    </recommendedName>
    <alternativeName>
        <fullName evidence="8">Protein FAM82B</fullName>
    </alternativeName>
</protein>
<keyword evidence="6" id="KW-0206">Cytoskeleton</keyword>
<accession>A0A4V3SF84</accession>
<dbReference type="OrthoDB" id="69711at2759"/>
<comment type="subunit">
    <text evidence="2">Interacts with microtubules.</text>
</comment>
<proteinExistence type="predicted"/>
<dbReference type="Proteomes" id="UP000308267">
    <property type="component" value="Unassembled WGS sequence"/>
</dbReference>
<keyword evidence="10" id="KW-1185">Reference proteome</keyword>
<dbReference type="Gene3D" id="1.25.40.10">
    <property type="entry name" value="Tetratricopeptide repeat domain"/>
    <property type="match status" value="1"/>
</dbReference>
<dbReference type="PANTHER" id="PTHR16056">
    <property type="entry name" value="REGULATOR OF MICROTUBULE DYNAMICS PROTEIN"/>
    <property type="match status" value="1"/>
</dbReference>
<evidence type="ECO:0000256" key="3">
    <source>
        <dbReference type="ARBA" id="ARBA00022490"/>
    </source>
</evidence>
<dbReference type="GO" id="GO:0008017">
    <property type="term" value="F:microtubule binding"/>
    <property type="evidence" value="ECO:0007669"/>
    <property type="project" value="TreeGrafter"/>
</dbReference>
<dbReference type="EMBL" id="SJOL01006416">
    <property type="protein sequence ID" value="TGZ67444.1"/>
    <property type="molecule type" value="Genomic_DNA"/>
</dbReference>
<dbReference type="Pfam" id="PF21033">
    <property type="entry name" value="RMD1-3"/>
    <property type="match status" value="1"/>
</dbReference>
<evidence type="ECO:0000256" key="6">
    <source>
        <dbReference type="ARBA" id="ARBA00023212"/>
    </source>
</evidence>
<evidence type="ECO:0000313" key="9">
    <source>
        <dbReference type="EMBL" id="TGZ67444.1"/>
    </source>
</evidence>
<evidence type="ECO:0000256" key="8">
    <source>
        <dbReference type="ARBA" id="ARBA00041958"/>
    </source>
</evidence>
<evidence type="ECO:0000256" key="2">
    <source>
        <dbReference type="ARBA" id="ARBA00011375"/>
    </source>
</evidence>
<reference evidence="9 10" key="1">
    <citation type="journal article" date="2019" name="BMC Genomics">
        <title>New insights from Opisthorchis felineus genome: update on genomics of the epidemiologically important liver flukes.</title>
        <authorList>
            <person name="Ershov N.I."/>
            <person name="Mordvinov V.A."/>
            <person name="Prokhortchouk E.B."/>
            <person name="Pakharukova M.Y."/>
            <person name="Gunbin K.V."/>
            <person name="Ustyantsev K."/>
            <person name="Genaev M.A."/>
            <person name="Blinov A.G."/>
            <person name="Mazur A."/>
            <person name="Boulygina E."/>
            <person name="Tsygankova S."/>
            <person name="Khrameeva E."/>
            <person name="Chekanov N."/>
            <person name="Fan G."/>
            <person name="Xiao A."/>
            <person name="Zhang H."/>
            <person name="Xu X."/>
            <person name="Yang H."/>
            <person name="Solovyev V."/>
            <person name="Lee S.M."/>
            <person name="Liu X."/>
            <person name="Afonnikov D.A."/>
            <person name="Skryabin K.G."/>
        </authorList>
    </citation>
    <scope>NUCLEOTIDE SEQUENCE [LARGE SCALE GENOMIC DNA]</scope>
    <source>
        <strain evidence="9">AK-0245</strain>
        <tissue evidence="9">Whole organism</tissue>
    </source>
</reference>
<dbReference type="GO" id="GO:0097431">
    <property type="term" value="C:mitotic spindle pole"/>
    <property type="evidence" value="ECO:0007669"/>
    <property type="project" value="TreeGrafter"/>
</dbReference>
<keyword evidence="4" id="KW-0677">Repeat</keyword>